<protein>
    <submittedName>
        <fullName evidence="1">Uncharacterized protein</fullName>
    </submittedName>
</protein>
<accession>A0A343VRP5</accession>
<proteinExistence type="predicted"/>
<name>A0A343VRP5_9MYCO</name>
<reference evidence="1" key="1">
    <citation type="journal article" date="2018" name="Front. Microbiol.">
        <title>Beyond the Limits: tRNA Array Units in Mycobacterium Genomes.</title>
        <authorList>
            <person name="Morgado S.M."/>
            <person name="Vicente A.C."/>
        </authorList>
    </citation>
    <scope>NUCLEOTIDE SEQUENCE</scope>
    <source>
        <strain evidence="1">CBMA 213</strain>
        <plasmid evidence="1">pCBMA213_1</plasmid>
    </source>
</reference>
<evidence type="ECO:0000313" key="1">
    <source>
        <dbReference type="EMBL" id="AVN58569.1"/>
    </source>
</evidence>
<keyword evidence="1" id="KW-0614">Plasmid</keyword>
<geneLocation type="plasmid" evidence="1">
    <name>pCBMA213_1</name>
</geneLocation>
<organism evidence="1">
    <name type="scientific">Mycolicibacterium sp. CBMA 213</name>
    <dbReference type="NCBI Taxonomy" id="1968788"/>
    <lineage>
        <taxon>Bacteria</taxon>
        <taxon>Bacillati</taxon>
        <taxon>Actinomycetota</taxon>
        <taxon>Actinomycetes</taxon>
        <taxon>Mycobacteriales</taxon>
        <taxon>Mycobacteriaceae</taxon>
        <taxon>Mycolicibacterium</taxon>
    </lineage>
</organism>
<sequence length="134" mass="14587">MLTATDSGEAAAHRVADYLQMYSFQWANEADLQRAIWDVLQGAKGTEFADVQREVRLSGRDRPDFVVRVGEVLVAIEVKVAGSRGAVLRQLGRYCEHDAVDAVVFAGAKRAMIAGFPARIHQKPVLAAYVGTAV</sequence>
<dbReference type="AlphaFoldDB" id="A0A343VRP5"/>
<gene>
    <name evidence="1" type="ORF">B5P44_p00274</name>
</gene>
<dbReference type="RefSeq" id="WP_155921999.1">
    <property type="nucleotide sequence ID" value="NZ_MF600313.1"/>
</dbReference>
<dbReference type="EMBL" id="MF600313">
    <property type="protein sequence ID" value="AVN58569.1"/>
    <property type="molecule type" value="Genomic_DNA"/>
</dbReference>